<keyword evidence="10" id="KW-1015">Disulfide bond</keyword>
<comment type="similarity">
    <text evidence="3">Belongs to the ferredoxin thioredoxin reductase beta subunit family.</text>
</comment>
<dbReference type="EC" id="1.8.7.2" evidence="4"/>
<dbReference type="SUPFAM" id="SSF57662">
    <property type="entry name" value="Ferredoxin thioredoxin reductase (FTR), catalytic beta chain"/>
    <property type="match status" value="1"/>
</dbReference>
<evidence type="ECO:0000313" key="15">
    <source>
        <dbReference type="Proteomes" id="UP000570823"/>
    </source>
</evidence>
<sequence>MHMAEITQEELEEEILKWAEEYARQNGWTLNPNDKQLKTVIRGLARNTVRFGEQYCPCRIRSGDPDEDRKIICPCIYHRDEVEKDGQCHCHLYFREKTSEE</sequence>
<evidence type="ECO:0000256" key="13">
    <source>
        <dbReference type="ARBA" id="ARBA00048150"/>
    </source>
</evidence>
<reference evidence="14 15" key="1">
    <citation type="submission" date="2020-06" db="EMBL/GenBank/DDBJ databases">
        <title>Methanofollis fontis sp. nov., a methanogen isolated from marine sediments near a cold seep at Four-Way Closure Ridge offshore southwestern Taiwan.</title>
        <authorList>
            <person name="Chen S.-C."/>
            <person name="Teng N.-H."/>
            <person name="Lin Y.-S."/>
            <person name="Lai M.-C."/>
            <person name="Chen H.-H."/>
            <person name="Wang C.-C."/>
        </authorList>
    </citation>
    <scope>NUCLEOTIDE SEQUENCE [LARGE SCALE GENOMIC DNA]</scope>
    <source>
        <strain evidence="14 15">DSM 2702</strain>
    </source>
</reference>
<evidence type="ECO:0000256" key="1">
    <source>
        <dbReference type="ARBA" id="ARBA00001966"/>
    </source>
</evidence>
<keyword evidence="6" id="KW-0479">Metal-binding</keyword>
<accession>A0A7K4HMM3</accession>
<gene>
    <name evidence="14" type="ORF">HWN36_04200</name>
</gene>
<comment type="caution">
    <text evidence="14">The sequence shown here is derived from an EMBL/GenBank/DDBJ whole genome shotgun (WGS) entry which is preliminary data.</text>
</comment>
<protein>
    <recommendedName>
        <fullName evidence="4">ferredoxin:thioredoxin reductase</fullName>
        <ecNumber evidence="4">1.8.7.2</ecNumber>
    </recommendedName>
    <alternativeName>
        <fullName evidence="12">Ferredoxin-thioredoxin reductase subunit B</fullName>
    </alternativeName>
</protein>
<keyword evidence="8" id="KW-0408">Iron</keyword>
<comment type="catalytic activity">
    <reaction evidence="13">
        <text>[thioredoxin]-disulfide + 2 reduced [2Fe-2S]-[ferredoxin] + 2 H(+) = [thioredoxin]-dithiol + 2 oxidized [2Fe-2S]-[ferredoxin]</text>
        <dbReference type="Rhea" id="RHEA:42336"/>
        <dbReference type="Rhea" id="RHEA-COMP:10000"/>
        <dbReference type="Rhea" id="RHEA-COMP:10001"/>
        <dbReference type="Rhea" id="RHEA-COMP:10698"/>
        <dbReference type="Rhea" id="RHEA-COMP:10700"/>
        <dbReference type="ChEBI" id="CHEBI:15378"/>
        <dbReference type="ChEBI" id="CHEBI:29950"/>
        <dbReference type="ChEBI" id="CHEBI:33737"/>
        <dbReference type="ChEBI" id="CHEBI:33738"/>
        <dbReference type="ChEBI" id="CHEBI:50058"/>
        <dbReference type="EC" id="1.8.7.2"/>
    </reaction>
</comment>
<dbReference type="GO" id="GO:0051539">
    <property type="term" value="F:4 iron, 4 sulfur cluster binding"/>
    <property type="evidence" value="ECO:0007669"/>
    <property type="project" value="UniProtKB-KW"/>
</dbReference>
<evidence type="ECO:0000256" key="12">
    <source>
        <dbReference type="ARBA" id="ARBA00030295"/>
    </source>
</evidence>
<dbReference type="InterPro" id="IPR004209">
    <property type="entry name" value="FTR_bsu"/>
</dbReference>
<evidence type="ECO:0000256" key="7">
    <source>
        <dbReference type="ARBA" id="ARBA00023002"/>
    </source>
</evidence>
<dbReference type="GO" id="GO:0046872">
    <property type="term" value="F:metal ion binding"/>
    <property type="evidence" value="ECO:0007669"/>
    <property type="project" value="UniProtKB-KW"/>
</dbReference>
<evidence type="ECO:0000256" key="5">
    <source>
        <dbReference type="ARBA" id="ARBA00022485"/>
    </source>
</evidence>
<dbReference type="AlphaFoldDB" id="A0A7K4HMM3"/>
<comment type="cofactor">
    <cofactor evidence="1">
        <name>[4Fe-4S] cluster</name>
        <dbReference type="ChEBI" id="CHEBI:49883"/>
    </cofactor>
</comment>
<dbReference type="RefSeq" id="WP_176788209.1">
    <property type="nucleotide sequence ID" value="NZ_JABXWR010000001.1"/>
</dbReference>
<comment type="function">
    <text evidence="2">Catalytic subunit of the ferredoxin-thioredoxin reductase (FTR), which catalyzes the two-electron reduction of thioredoxins by the electrons provided by reduced ferredoxin.</text>
</comment>
<keyword evidence="7" id="KW-0560">Oxidoreductase</keyword>
<evidence type="ECO:0000256" key="9">
    <source>
        <dbReference type="ARBA" id="ARBA00023014"/>
    </source>
</evidence>
<comment type="subunit">
    <text evidence="11">Heterodimer of subunit A (variable subunit) and subunit B (catalytic subunit). Heterodimeric FTR forms a complex with ferredoxin and thioredoxin.</text>
</comment>
<evidence type="ECO:0000313" key="14">
    <source>
        <dbReference type="EMBL" id="NVO66525.1"/>
    </source>
</evidence>
<dbReference type="PANTHER" id="PTHR35113">
    <property type="entry name" value="FERREDOXIN-THIOREDOXIN REDUCTASE CATALYTIC CHAIN, CHLOROPLASTIC"/>
    <property type="match status" value="1"/>
</dbReference>
<evidence type="ECO:0000256" key="3">
    <source>
        <dbReference type="ARBA" id="ARBA00007941"/>
    </source>
</evidence>
<dbReference type="PANTHER" id="PTHR35113:SF1">
    <property type="entry name" value="FERREDOXIN-THIOREDOXIN REDUCTASE CATALYTIC CHAIN, CHLOROPLASTIC"/>
    <property type="match status" value="1"/>
</dbReference>
<keyword evidence="9" id="KW-0411">Iron-sulfur</keyword>
<evidence type="ECO:0000256" key="6">
    <source>
        <dbReference type="ARBA" id="ARBA00022723"/>
    </source>
</evidence>
<dbReference type="EMBL" id="JABXWR010000001">
    <property type="protein sequence ID" value="NVO66525.1"/>
    <property type="molecule type" value="Genomic_DNA"/>
</dbReference>
<evidence type="ECO:0000256" key="11">
    <source>
        <dbReference type="ARBA" id="ARBA00026011"/>
    </source>
</evidence>
<keyword evidence="15" id="KW-1185">Reference proteome</keyword>
<evidence type="ECO:0000256" key="10">
    <source>
        <dbReference type="ARBA" id="ARBA00023157"/>
    </source>
</evidence>
<dbReference type="Gene3D" id="3.90.460.10">
    <property type="entry name" value="Ferredoxin thioredoxin reductase catalytic beta subunit"/>
    <property type="match status" value="1"/>
</dbReference>
<keyword evidence="5" id="KW-0004">4Fe-4S</keyword>
<dbReference type="OrthoDB" id="45654at2157"/>
<name>A0A7K4HMM3_9EURY</name>
<evidence type="ECO:0000256" key="4">
    <source>
        <dbReference type="ARBA" id="ARBA00012358"/>
    </source>
</evidence>
<dbReference type="InterPro" id="IPR036644">
    <property type="entry name" value="FTR_bsu_sf"/>
</dbReference>
<proteinExistence type="inferred from homology"/>
<evidence type="ECO:0000256" key="8">
    <source>
        <dbReference type="ARBA" id="ARBA00023004"/>
    </source>
</evidence>
<dbReference type="Proteomes" id="UP000570823">
    <property type="component" value="Unassembled WGS sequence"/>
</dbReference>
<evidence type="ECO:0000256" key="2">
    <source>
        <dbReference type="ARBA" id="ARBA00003945"/>
    </source>
</evidence>
<dbReference type="Pfam" id="PF02943">
    <property type="entry name" value="FeThRed_B"/>
    <property type="match status" value="1"/>
</dbReference>
<dbReference type="GO" id="GO:0016730">
    <property type="term" value="F:oxidoreductase activity, acting on iron-sulfur proteins as donors"/>
    <property type="evidence" value="ECO:0007669"/>
    <property type="project" value="InterPro"/>
</dbReference>
<organism evidence="14 15">
    <name type="scientific">Methanofollis tationis</name>
    <dbReference type="NCBI Taxonomy" id="81417"/>
    <lineage>
        <taxon>Archaea</taxon>
        <taxon>Methanobacteriati</taxon>
        <taxon>Methanobacteriota</taxon>
        <taxon>Stenosarchaea group</taxon>
        <taxon>Methanomicrobia</taxon>
        <taxon>Methanomicrobiales</taxon>
        <taxon>Methanomicrobiaceae</taxon>
        <taxon>Methanofollis</taxon>
    </lineage>
</organism>